<feature type="domain" description="FAR1" evidence="2">
    <location>
        <begin position="37"/>
        <end position="127"/>
    </location>
</feature>
<dbReference type="Proteomes" id="UP000036987">
    <property type="component" value="Unassembled WGS sequence"/>
</dbReference>
<evidence type="ECO:0000259" key="2">
    <source>
        <dbReference type="Pfam" id="PF03101"/>
    </source>
</evidence>
<dbReference type="PANTHER" id="PTHR46328">
    <property type="entry name" value="FAR-RED IMPAIRED RESPONSIVE (FAR1) FAMILY PROTEIN-RELATED"/>
    <property type="match status" value="1"/>
</dbReference>
<name>A0A0K9NS32_ZOSMR</name>
<accession>A0A0K9NS32</accession>
<dbReference type="InterPro" id="IPR004330">
    <property type="entry name" value="FAR1_DNA_bnd_dom"/>
</dbReference>
<gene>
    <name evidence="3" type="ORF">ZOSMA_67G00700</name>
</gene>
<evidence type="ECO:0000313" key="3">
    <source>
        <dbReference type="EMBL" id="KMZ59576.1"/>
    </source>
</evidence>
<dbReference type="AlphaFoldDB" id="A0A0K9NS32"/>
<comment type="caution">
    <text evidence="3">The sequence shown here is derived from an EMBL/GenBank/DDBJ whole genome shotgun (WGS) entry which is preliminary data.</text>
</comment>
<reference evidence="4" key="1">
    <citation type="journal article" date="2016" name="Nature">
        <title>The genome of the seagrass Zostera marina reveals angiosperm adaptation to the sea.</title>
        <authorList>
            <person name="Olsen J.L."/>
            <person name="Rouze P."/>
            <person name="Verhelst B."/>
            <person name="Lin Y.-C."/>
            <person name="Bayer T."/>
            <person name="Collen J."/>
            <person name="Dattolo E."/>
            <person name="De Paoli E."/>
            <person name="Dittami S."/>
            <person name="Maumus F."/>
            <person name="Michel G."/>
            <person name="Kersting A."/>
            <person name="Lauritano C."/>
            <person name="Lohaus R."/>
            <person name="Toepel M."/>
            <person name="Tonon T."/>
            <person name="Vanneste K."/>
            <person name="Amirebrahimi M."/>
            <person name="Brakel J."/>
            <person name="Bostroem C."/>
            <person name="Chovatia M."/>
            <person name="Grimwood J."/>
            <person name="Jenkins J.W."/>
            <person name="Jueterbock A."/>
            <person name="Mraz A."/>
            <person name="Stam W.T."/>
            <person name="Tice H."/>
            <person name="Bornberg-Bauer E."/>
            <person name="Green P.J."/>
            <person name="Pearson G.A."/>
            <person name="Procaccini G."/>
            <person name="Duarte C.M."/>
            <person name="Schmutz J."/>
            <person name="Reusch T.B.H."/>
            <person name="Van de Peer Y."/>
        </authorList>
    </citation>
    <scope>NUCLEOTIDE SEQUENCE [LARGE SCALE GENOMIC DNA]</scope>
    <source>
        <strain evidence="4">cv. Finnish</strain>
    </source>
</reference>
<organism evidence="3 4">
    <name type="scientific">Zostera marina</name>
    <name type="common">Eelgrass</name>
    <dbReference type="NCBI Taxonomy" id="29655"/>
    <lineage>
        <taxon>Eukaryota</taxon>
        <taxon>Viridiplantae</taxon>
        <taxon>Streptophyta</taxon>
        <taxon>Embryophyta</taxon>
        <taxon>Tracheophyta</taxon>
        <taxon>Spermatophyta</taxon>
        <taxon>Magnoliopsida</taxon>
        <taxon>Liliopsida</taxon>
        <taxon>Zosteraceae</taxon>
        <taxon>Zostera</taxon>
    </lineage>
</organism>
<dbReference type="Pfam" id="PF03101">
    <property type="entry name" value="FAR1"/>
    <property type="match status" value="1"/>
</dbReference>
<sequence>MESAILESTEDHFEPSITNNEHPSKDMTFKTLEDVENFYYNYAGNLGFSVRKSTTAADHSQGFTRRTLVCSKQGSINVVILPTNTSLKKPRKIQNPRSECEARITFAIKENIWIVTACITSHNHVLATPSKRRFLTSKLAIEK</sequence>
<evidence type="ECO:0000313" key="4">
    <source>
        <dbReference type="Proteomes" id="UP000036987"/>
    </source>
</evidence>
<dbReference type="EMBL" id="LFYR01001770">
    <property type="protein sequence ID" value="KMZ59576.1"/>
    <property type="molecule type" value="Genomic_DNA"/>
</dbReference>
<dbReference type="OrthoDB" id="751465at2759"/>
<evidence type="ECO:0000256" key="1">
    <source>
        <dbReference type="SAM" id="MobiDB-lite"/>
    </source>
</evidence>
<dbReference type="PANTHER" id="PTHR46328:SF30">
    <property type="entry name" value="OS04G0641500 PROTEIN"/>
    <property type="match status" value="1"/>
</dbReference>
<feature type="region of interest" description="Disordered" evidence="1">
    <location>
        <begin position="1"/>
        <end position="25"/>
    </location>
</feature>
<proteinExistence type="predicted"/>
<keyword evidence="4" id="KW-1185">Reference proteome</keyword>
<protein>
    <recommendedName>
        <fullName evidence="2">FAR1 domain-containing protein</fullName>
    </recommendedName>
</protein>